<reference evidence="3" key="1">
    <citation type="submission" date="2021-10" db="EMBL/GenBank/DDBJ databases">
        <title>De novo Genome Assembly of Clathrus columnatus (Basidiomycota, Fungi) Using Illumina and Nanopore Sequence Data.</title>
        <authorList>
            <person name="Ogiso-Tanaka E."/>
            <person name="Itagaki H."/>
            <person name="Hosoya T."/>
            <person name="Hosaka K."/>
        </authorList>
    </citation>
    <scope>NUCLEOTIDE SEQUENCE</scope>
    <source>
        <strain evidence="3">MO-923</strain>
    </source>
</reference>
<evidence type="ECO:0000259" key="2">
    <source>
        <dbReference type="SMART" id="SM00128"/>
    </source>
</evidence>
<evidence type="ECO:0000256" key="1">
    <source>
        <dbReference type="SAM" id="MobiDB-lite"/>
    </source>
</evidence>
<name>A0AAV5A1D0_9AGAM</name>
<dbReference type="SMART" id="SM00128">
    <property type="entry name" value="IPPc"/>
    <property type="match status" value="1"/>
</dbReference>
<dbReference type="PANTHER" id="PTHR11200">
    <property type="entry name" value="INOSITOL 5-PHOSPHATASE"/>
    <property type="match status" value="1"/>
</dbReference>
<protein>
    <recommendedName>
        <fullName evidence="2">Inositol polyphosphate-related phosphatase domain-containing protein</fullName>
    </recommendedName>
</protein>
<dbReference type="InterPro" id="IPR000300">
    <property type="entry name" value="IPPc"/>
</dbReference>
<dbReference type="PANTHER" id="PTHR11200:SF257">
    <property type="entry name" value="PHOSPHOINOSITIDE 5-PHOSPHATASE"/>
    <property type="match status" value="1"/>
</dbReference>
<evidence type="ECO:0000313" key="4">
    <source>
        <dbReference type="Proteomes" id="UP001050691"/>
    </source>
</evidence>
<proteinExistence type="predicted"/>
<dbReference type="InterPro" id="IPR036691">
    <property type="entry name" value="Endo/exonu/phosph_ase_sf"/>
</dbReference>
<dbReference type="GO" id="GO:0016020">
    <property type="term" value="C:membrane"/>
    <property type="evidence" value="ECO:0007669"/>
    <property type="project" value="TreeGrafter"/>
</dbReference>
<keyword evidence="4" id="KW-1185">Reference proteome</keyword>
<feature type="domain" description="Inositol polyphosphate-related phosphatase" evidence="2">
    <location>
        <begin position="1"/>
        <end position="124"/>
    </location>
</feature>
<organism evidence="3 4">
    <name type="scientific">Clathrus columnatus</name>
    <dbReference type="NCBI Taxonomy" id="1419009"/>
    <lineage>
        <taxon>Eukaryota</taxon>
        <taxon>Fungi</taxon>
        <taxon>Dikarya</taxon>
        <taxon>Basidiomycota</taxon>
        <taxon>Agaricomycotina</taxon>
        <taxon>Agaricomycetes</taxon>
        <taxon>Phallomycetidae</taxon>
        <taxon>Phallales</taxon>
        <taxon>Clathraceae</taxon>
        <taxon>Clathrus</taxon>
    </lineage>
</organism>
<dbReference type="GO" id="GO:0005737">
    <property type="term" value="C:cytoplasm"/>
    <property type="evidence" value="ECO:0007669"/>
    <property type="project" value="TreeGrafter"/>
</dbReference>
<dbReference type="GO" id="GO:0043813">
    <property type="term" value="F:phosphatidylinositol-3,5-bisphosphate 5-phosphatase activity"/>
    <property type="evidence" value="ECO:0007669"/>
    <property type="project" value="TreeGrafter"/>
</dbReference>
<evidence type="ECO:0000313" key="3">
    <source>
        <dbReference type="EMBL" id="GJJ07293.1"/>
    </source>
</evidence>
<dbReference type="AlphaFoldDB" id="A0AAV5A1D0"/>
<dbReference type="InterPro" id="IPR046985">
    <property type="entry name" value="IP5"/>
</dbReference>
<dbReference type="EMBL" id="BPWL01000002">
    <property type="protein sequence ID" value="GJJ07293.1"/>
    <property type="molecule type" value="Genomic_DNA"/>
</dbReference>
<dbReference type="Pfam" id="PF22669">
    <property type="entry name" value="Exo_endo_phos2"/>
    <property type="match status" value="1"/>
</dbReference>
<dbReference type="Proteomes" id="UP001050691">
    <property type="component" value="Unassembled WGS sequence"/>
</dbReference>
<accession>A0AAV5A1D0</accession>
<dbReference type="SUPFAM" id="SSF56219">
    <property type="entry name" value="DNase I-like"/>
    <property type="match status" value="1"/>
</dbReference>
<gene>
    <name evidence="3" type="ORF">Clacol_001493</name>
</gene>
<feature type="compositionally biased region" description="Low complexity" evidence="1">
    <location>
        <begin position="214"/>
        <end position="227"/>
    </location>
</feature>
<comment type="caution">
    <text evidence="3">The sequence shown here is derived from an EMBL/GenBank/DDBJ whole genome shotgun (WGS) entry which is preliminary data.</text>
</comment>
<dbReference type="Gene3D" id="3.60.10.10">
    <property type="entry name" value="Endonuclease/exonuclease/phosphatase"/>
    <property type="match status" value="1"/>
</dbReference>
<dbReference type="GO" id="GO:0004439">
    <property type="term" value="F:phosphatidylinositol-4,5-bisphosphate 5-phosphatase activity"/>
    <property type="evidence" value="ECO:0007669"/>
    <property type="project" value="TreeGrafter"/>
</dbReference>
<sequence>MDSNVIWLADTNYRIDLDNETVRTLVASNNFDALIGVDQLKQMMDLKAVFSGFEEGPLLFPPTYRYDVGTDDYDTSEKMRTPSWTDRILYRGQLSLQKYSRSELRGSDHRPVYALFTAKIHKIDRIKQAMLRQQLLDEAFTQRKHQITRKLAPDEKGVEADRRHFFNGNGYPSDYVLVPPPSSDQQVWWEEFELSPGEFTVFAHGRQKNTNPFDSSSESSQDESPSSSDDELYSHAQKLPVTI</sequence>
<feature type="region of interest" description="Disordered" evidence="1">
    <location>
        <begin position="203"/>
        <end position="243"/>
    </location>
</feature>
<dbReference type="GO" id="GO:0046856">
    <property type="term" value="P:phosphatidylinositol dephosphorylation"/>
    <property type="evidence" value="ECO:0007669"/>
    <property type="project" value="InterPro"/>
</dbReference>